<keyword evidence="1" id="KW-0812">Transmembrane</keyword>
<keyword evidence="2" id="KW-0614">Plasmid</keyword>
<dbReference type="RefSeq" id="WP_015632544.1">
    <property type="nucleotide sequence ID" value="NZ_CAAHBH010000029.1"/>
</dbReference>
<feature type="transmembrane region" description="Helical" evidence="1">
    <location>
        <begin position="48"/>
        <end position="70"/>
    </location>
</feature>
<accession>A0A8A6WPP9</accession>
<organism evidence="2">
    <name type="scientific">Klebsiella pneumoniae</name>
    <dbReference type="NCBI Taxonomy" id="573"/>
    <lineage>
        <taxon>Bacteria</taxon>
        <taxon>Pseudomonadati</taxon>
        <taxon>Pseudomonadota</taxon>
        <taxon>Gammaproteobacteria</taxon>
        <taxon>Enterobacterales</taxon>
        <taxon>Enterobacteriaceae</taxon>
        <taxon>Klebsiella/Raoultella group</taxon>
        <taxon>Klebsiella</taxon>
        <taxon>Klebsiella pneumoniae complex</taxon>
    </lineage>
</organism>
<keyword evidence="1" id="KW-1133">Transmembrane helix</keyword>
<dbReference type="AlphaFoldDB" id="A0A8A6WPP9"/>
<evidence type="ECO:0000256" key="1">
    <source>
        <dbReference type="SAM" id="Phobius"/>
    </source>
</evidence>
<dbReference type="EMBL" id="MT269850">
    <property type="protein sequence ID" value="QTK28594.1"/>
    <property type="molecule type" value="Genomic_DNA"/>
</dbReference>
<gene>
    <name evidence="2" type="ORF">HGCKNKHA_05290</name>
</gene>
<feature type="transmembrane region" description="Helical" evidence="1">
    <location>
        <begin position="82"/>
        <end position="108"/>
    </location>
</feature>
<protein>
    <submittedName>
        <fullName evidence="2">Uncharacterized protein</fullName>
    </submittedName>
</protein>
<name>A0A8A6WPP9_KLEPN</name>
<reference evidence="2" key="1">
    <citation type="submission" date="2020-03" db="EMBL/GenBank/DDBJ databases">
        <title>Integrating genomics with epidemiology reveals associations of carbapenem resistance with outcomes of bloodstream infections caused by Enterobacteriaceae in China.</title>
        <authorList>
            <person name="Yang Y."/>
            <person name="Yang Y."/>
            <person name="Tian G."/>
        </authorList>
    </citation>
    <scope>NUCLEOTIDE SEQUENCE</scope>
    <source>
        <strain evidence="2">BSI138</strain>
        <plasmid evidence="2">pBSI138_P3</plasmid>
    </source>
</reference>
<proteinExistence type="predicted"/>
<sequence>MESDIMDVVAQAHPIYSIGSIIYDIVYGRTSGLLKKAYTYGQADNYQQMMFCAVLAAINIAFAVAMLIAIGPLVKAIILAKLAASPFIAMVGTSVVTNAVSLGFGWIVDAISQKFL</sequence>
<geneLocation type="plasmid" evidence="2">
    <name>pBSI138_P3</name>
</geneLocation>
<evidence type="ECO:0000313" key="2">
    <source>
        <dbReference type="EMBL" id="QTK28594.1"/>
    </source>
</evidence>
<keyword evidence="1" id="KW-0472">Membrane</keyword>